<organism evidence="1 2">
    <name type="scientific">Pallidibacillus pasinlerensis</name>
    <dbReference type="NCBI Taxonomy" id="2703818"/>
    <lineage>
        <taxon>Bacteria</taxon>
        <taxon>Bacillati</taxon>
        <taxon>Bacillota</taxon>
        <taxon>Bacilli</taxon>
        <taxon>Bacillales</taxon>
        <taxon>Bacillaceae</taxon>
        <taxon>Pallidibacillus</taxon>
    </lineage>
</organism>
<sequence length="80" mass="9487">MQFQKTMDEIRHNFYLIKGPADELDTDLKHLLKGYKQTTRNFSGLYEGDLSIFAGLEDEFIIEKATLEDIMYYMTRKERA</sequence>
<evidence type="ECO:0000313" key="1">
    <source>
        <dbReference type="EMBL" id="NCU16724.1"/>
    </source>
</evidence>
<keyword evidence="2" id="KW-1185">Reference proteome</keyword>
<protein>
    <recommendedName>
        <fullName evidence="3">Phage protein</fullName>
    </recommendedName>
</protein>
<reference evidence="1 2" key="1">
    <citation type="submission" date="2020-01" db="EMBL/GenBank/DDBJ databases">
        <title>A novel Bacillus sp. from Pasinler.</title>
        <authorList>
            <person name="Adiguzel A."/>
            <person name="Ay H."/>
            <person name="Baltaci M.O."/>
        </authorList>
    </citation>
    <scope>NUCLEOTIDE SEQUENCE [LARGE SCALE GENOMIC DNA]</scope>
    <source>
        <strain evidence="1 2">P1</strain>
    </source>
</reference>
<evidence type="ECO:0000313" key="2">
    <source>
        <dbReference type="Proteomes" id="UP000743899"/>
    </source>
</evidence>
<accession>A0ABX0A431</accession>
<comment type="caution">
    <text evidence="1">The sequence shown here is derived from an EMBL/GenBank/DDBJ whole genome shotgun (WGS) entry which is preliminary data.</text>
</comment>
<name>A0ABX0A431_9BACI</name>
<gene>
    <name evidence="1" type="ORF">GW534_02910</name>
</gene>
<evidence type="ECO:0008006" key="3">
    <source>
        <dbReference type="Google" id="ProtNLM"/>
    </source>
</evidence>
<proteinExistence type="predicted"/>
<dbReference type="EMBL" id="JAACYS010000007">
    <property type="protein sequence ID" value="NCU16724.1"/>
    <property type="molecule type" value="Genomic_DNA"/>
</dbReference>
<dbReference type="Proteomes" id="UP000743899">
    <property type="component" value="Unassembled WGS sequence"/>
</dbReference>